<keyword evidence="5 6" id="KW-0067">ATP-binding</keyword>
<evidence type="ECO:0000256" key="3">
    <source>
        <dbReference type="ARBA" id="ARBA00022741"/>
    </source>
</evidence>
<proteinExistence type="inferred from homology"/>
<feature type="site" description="Transition state stabilizer" evidence="6">
    <location>
        <position position="179"/>
    </location>
</feature>
<accession>A0A923IXQ2</accession>
<dbReference type="InterPro" id="IPR043129">
    <property type="entry name" value="ATPase_NBD"/>
</dbReference>
<comment type="cofactor">
    <cofactor evidence="6">
        <name>Mg(2+)</name>
        <dbReference type="ChEBI" id="CHEBI:18420"/>
    </cofactor>
    <cofactor evidence="6">
        <name>Mn(2+)</name>
        <dbReference type="ChEBI" id="CHEBI:29035"/>
    </cofactor>
    <text evidence="6">Mg(2+). Can also accept Mn(2+).</text>
</comment>
<evidence type="ECO:0000256" key="4">
    <source>
        <dbReference type="ARBA" id="ARBA00022777"/>
    </source>
</evidence>
<evidence type="ECO:0000256" key="2">
    <source>
        <dbReference type="ARBA" id="ARBA00022679"/>
    </source>
</evidence>
<keyword evidence="2 6" id="KW-0808">Transferase</keyword>
<evidence type="ECO:0000313" key="9">
    <source>
        <dbReference type="Proteomes" id="UP000617426"/>
    </source>
</evidence>
<dbReference type="PRINTS" id="PR00471">
    <property type="entry name" value="ACETATEKNASE"/>
</dbReference>
<keyword evidence="9" id="KW-1185">Reference proteome</keyword>
<protein>
    <recommendedName>
        <fullName evidence="6">Acetate kinase</fullName>
        <ecNumber evidence="6">2.7.2.1</ecNumber>
    </recommendedName>
    <alternativeName>
        <fullName evidence="6">Acetokinase</fullName>
    </alternativeName>
</protein>
<organism evidence="8 9">
    <name type="scientific">Schaalia hyovaginalis</name>
    <dbReference type="NCBI Taxonomy" id="29316"/>
    <lineage>
        <taxon>Bacteria</taxon>
        <taxon>Bacillati</taxon>
        <taxon>Actinomycetota</taxon>
        <taxon>Actinomycetes</taxon>
        <taxon>Actinomycetales</taxon>
        <taxon>Actinomycetaceae</taxon>
        <taxon>Schaalia</taxon>
    </lineage>
</organism>
<dbReference type="Proteomes" id="UP000617426">
    <property type="component" value="Unassembled WGS sequence"/>
</dbReference>
<name>A0A923IXQ2_9ACTO</name>
<feature type="binding site" evidence="6">
    <location>
        <position position="386"/>
    </location>
    <ligand>
        <name>Mg(2+)</name>
        <dbReference type="ChEBI" id="CHEBI:18420"/>
    </ligand>
</feature>
<evidence type="ECO:0000256" key="1">
    <source>
        <dbReference type="ARBA" id="ARBA00008748"/>
    </source>
</evidence>
<feature type="binding site" evidence="6">
    <location>
        <position position="90"/>
    </location>
    <ligand>
        <name>substrate</name>
    </ligand>
</feature>
<evidence type="ECO:0000313" key="8">
    <source>
        <dbReference type="EMBL" id="MBB6335287.1"/>
    </source>
</evidence>
<dbReference type="PROSITE" id="PS01075">
    <property type="entry name" value="ACETATE_KINASE_1"/>
    <property type="match status" value="1"/>
</dbReference>
<dbReference type="InterPro" id="IPR004372">
    <property type="entry name" value="Ac/propionate_kinase"/>
</dbReference>
<dbReference type="CDD" id="cd24010">
    <property type="entry name" value="ASKHA_NBD_AcK_PK"/>
    <property type="match status" value="1"/>
</dbReference>
<dbReference type="EMBL" id="JACHMK010000001">
    <property type="protein sequence ID" value="MBB6335287.1"/>
    <property type="molecule type" value="Genomic_DNA"/>
</dbReference>
<feature type="binding site" evidence="6">
    <location>
        <position position="9"/>
    </location>
    <ligand>
        <name>Mg(2+)</name>
        <dbReference type="ChEBI" id="CHEBI:18420"/>
    </ligand>
</feature>
<dbReference type="InterPro" id="IPR023865">
    <property type="entry name" value="Aliphatic_acid_kinase_CS"/>
</dbReference>
<dbReference type="HAMAP" id="MF_00020">
    <property type="entry name" value="Acetate_kinase"/>
    <property type="match status" value="1"/>
</dbReference>
<feature type="binding site" evidence="6">
    <location>
        <begin position="205"/>
        <end position="209"/>
    </location>
    <ligand>
        <name>ATP</name>
        <dbReference type="ChEBI" id="CHEBI:30616"/>
    </ligand>
</feature>
<dbReference type="GO" id="GO:0008776">
    <property type="term" value="F:acetate kinase activity"/>
    <property type="evidence" value="ECO:0007669"/>
    <property type="project" value="UniProtKB-UniRule"/>
</dbReference>
<keyword evidence="6" id="KW-0479">Metal-binding</keyword>
<dbReference type="Gene3D" id="3.30.420.40">
    <property type="match status" value="2"/>
</dbReference>
<keyword evidence="6" id="KW-0963">Cytoplasm</keyword>
<feature type="binding site" evidence="6">
    <location>
        <begin position="279"/>
        <end position="281"/>
    </location>
    <ligand>
        <name>ATP</name>
        <dbReference type="ChEBI" id="CHEBI:30616"/>
    </ligand>
</feature>
<feature type="site" description="Transition state stabilizer" evidence="6">
    <location>
        <position position="238"/>
    </location>
</feature>
<feature type="binding site" evidence="6">
    <location>
        <position position="16"/>
    </location>
    <ligand>
        <name>ATP</name>
        <dbReference type="ChEBI" id="CHEBI:30616"/>
    </ligand>
</feature>
<gene>
    <name evidence="6" type="primary">ackA</name>
    <name evidence="8" type="ORF">HD592_001852</name>
</gene>
<dbReference type="Pfam" id="PF00871">
    <property type="entry name" value="Acetate_kinase"/>
    <property type="match status" value="1"/>
</dbReference>
<sequence length="398" mass="43288">MTQTVLVINSGSSSIKYQLVDPETGDAIAKGIVERIGEALGTIKHVHGADVTEEELPIPDHEVGMREVLRLFDAKGPVLSEAGIVAVGHRIVQGGKYFDGPALVTDEVRDLIERLCPMAPLHNPAHLKGIDVARELMPDIPHVAVFDTAFFQQLPEKASTYALNAEVAEKYAVRRYGAHGTSHQFVSREVAKLLGRDDLKQIVMHLGNGASVSAVKDGKPIDTSMGLTPLEGLMMGSRTGDIDPAVVFHLARQAGMSIDEIDHLFNKESGMKGLTGETDMRSVWGLIGNDEDPETQAKARVAMDIYINRLLKYVGSYTAELGGLDVITFTAGIGENDWRVRRELAEALEPFGVKIDVEKNEGRIGEPRVVSTPDSKVLLLVYPTNEELAIARQALTLL</sequence>
<evidence type="ECO:0000256" key="6">
    <source>
        <dbReference type="HAMAP-Rule" id="MF_00020"/>
    </source>
</evidence>
<dbReference type="PANTHER" id="PTHR21060:SF15">
    <property type="entry name" value="ACETATE KINASE-RELATED"/>
    <property type="match status" value="1"/>
</dbReference>
<dbReference type="GO" id="GO:0005524">
    <property type="term" value="F:ATP binding"/>
    <property type="evidence" value="ECO:0007669"/>
    <property type="project" value="UniProtKB-KW"/>
</dbReference>
<dbReference type="SUPFAM" id="SSF53067">
    <property type="entry name" value="Actin-like ATPase domain"/>
    <property type="match status" value="2"/>
</dbReference>
<comment type="pathway">
    <text evidence="6">Metabolic intermediate biosynthesis; acetyl-CoA biosynthesis; acetyl-CoA from acetate: step 1/2.</text>
</comment>
<dbReference type="GO" id="GO:0006085">
    <property type="term" value="P:acetyl-CoA biosynthetic process"/>
    <property type="evidence" value="ECO:0007669"/>
    <property type="project" value="UniProtKB-UniRule"/>
</dbReference>
<dbReference type="AlphaFoldDB" id="A0A923IXQ2"/>
<dbReference type="GO" id="GO:0005737">
    <property type="term" value="C:cytoplasm"/>
    <property type="evidence" value="ECO:0007669"/>
    <property type="project" value="UniProtKB-SubCell"/>
</dbReference>
<comment type="similarity">
    <text evidence="1 6 7">Belongs to the acetokinase family.</text>
</comment>
<evidence type="ECO:0000256" key="7">
    <source>
        <dbReference type="RuleBase" id="RU003835"/>
    </source>
</evidence>
<comment type="caution">
    <text evidence="8">The sequence shown here is derived from an EMBL/GenBank/DDBJ whole genome shotgun (WGS) entry which is preliminary data.</text>
</comment>
<keyword evidence="4 6" id="KW-0418">Kinase</keyword>
<feature type="binding site" evidence="6">
    <location>
        <begin position="332"/>
        <end position="336"/>
    </location>
    <ligand>
        <name>ATP</name>
        <dbReference type="ChEBI" id="CHEBI:30616"/>
    </ligand>
</feature>
<keyword evidence="6" id="KW-0460">Magnesium</keyword>
<feature type="active site" description="Proton donor/acceptor" evidence="6">
    <location>
        <position position="147"/>
    </location>
</feature>
<comment type="function">
    <text evidence="6">Catalyzes the formation of acetyl phosphate from acetate and ATP. Can also catalyze the reverse reaction.</text>
</comment>
<dbReference type="NCBIfam" id="TIGR00016">
    <property type="entry name" value="ackA"/>
    <property type="match status" value="1"/>
</dbReference>
<reference evidence="8" key="1">
    <citation type="submission" date="2020-08" db="EMBL/GenBank/DDBJ databases">
        <title>Sequencing the genomes of 1000 actinobacteria strains.</title>
        <authorList>
            <person name="Klenk H.-P."/>
        </authorList>
    </citation>
    <scope>NUCLEOTIDE SEQUENCE</scope>
    <source>
        <strain evidence="8">DSM 10695</strain>
    </source>
</reference>
<dbReference type="PIRSF" id="PIRSF000722">
    <property type="entry name" value="Acetate_prop_kin"/>
    <property type="match status" value="1"/>
</dbReference>
<comment type="subunit">
    <text evidence="6">Homodimer.</text>
</comment>
<dbReference type="InterPro" id="IPR000890">
    <property type="entry name" value="Aliphatic_acid_kin_short-chain"/>
</dbReference>
<dbReference type="RefSeq" id="WP_184453603.1">
    <property type="nucleotide sequence ID" value="NZ_JACHMK010000001.1"/>
</dbReference>
<dbReference type="PROSITE" id="PS01076">
    <property type="entry name" value="ACETATE_KINASE_2"/>
    <property type="match status" value="1"/>
</dbReference>
<dbReference type="EC" id="2.7.2.1" evidence="6"/>
<evidence type="ECO:0000256" key="5">
    <source>
        <dbReference type="ARBA" id="ARBA00022840"/>
    </source>
</evidence>
<dbReference type="GO" id="GO:0006083">
    <property type="term" value="P:acetate metabolic process"/>
    <property type="evidence" value="ECO:0007669"/>
    <property type="project" value="TreeGrafter"/>
</dbReference>
<dbReference type="PANTHER" id="PTHR21060">
    <property type="entry name" value="ACETATE KINASE"/>
    <property type="match status" value="1"/>
</dbReference>
<dbReference type="GO" id="GO:0000287">
    <property type="term" value="F:magnesium ion binding"/>
    <property type="evidence" value="ECO:0007669"/>
    <property type="project" value="UniProtKB-UniRule"/>
</dbReference>
<comment type="subcellular location">
    <subcellularLocation>
        <location evidence="6">Cytoplasm</location>
    </subcellularLocation>
</comment>
<comment type="catalytic activity">
    <reaction evidence="6">
        <text>acetate + ATP = acetyl phosphate + ADP</text>
        <dbReference type="Rhea" id="RHEA:11352"/>
        <dbReference type="ChEBI" id="CHEBI:22191"/>
        <dbReference type="ChEBI" id="CHEBI:30089"/>
        <dbReference type="ChEBI" id="CHEBI:30616"/>
        <dbReference type="ChEBI" id="CHEBI:456216"/>
        <dbReference type="EC" id="2.7.2.1"/>
    </reaction>
</comment>
<keyword evidence="3 6" id="KW-0547">Nucleotide-binding</keyword>